<dbReference type="GeneID" id="63751377"/>
<evidence type="ECO:0000256" key="1">
    <source>
        <dbReference type="ARBA" id="ARBA00004167"/>
    </source>
</evidence>
<dbReference type="AlphaFoldDB" id="A0A1L9RMA9"/>
<keyword evidence="4 7" id="KW-1133">Transmembrane helix</keyword>
<keyword evidence="6 7" id="KW-0472">Membrane</keyword>
<comment type="subcellular location">
    <subcellularLocation>
        <location evidence="1">Membrane</location>
        <topology evidence="1">Single-pass membrane protein</topology>
    </subcellularLocation>
</comment>
<dbReference type="InterPro" id="IPR016169">
    <property type="entry name" value="FAD-bd_PCMH_sub2"/>
</dbReference>
<dbReference type="RefSeq" id="XP_040689761.1">
    <property type="nucleotide sequence ID" value="XM_040835529.1"/>
</dbReference>
<dbReference type="Proteomes" id="UP000184383">
    <property type="component" value="Unassembled WGS sequence"/>
</dbReference>
<evidence type="ECO:0000256" key="2">
    <source>
        <dbReference type="ARBA" id="ARBA00012405"/>
    </source>
</evidence>
<evidence type="ECO:0000313" key="9">
    <source>
        <dbReference type="EMBL" id="OJJ36085.1"/>
    </source>
</evidence>
<dbReference type="InterPro" id="IPR016166">
    <property type="entry name" value="FAD-bd_PCMH"/>
</dbReference>
<dbReference type="Gene3D" id="3.30.465.10">
    <property type="match status" value="1"/>
</dbReference>
<dbReference type="OrthoDB" id="415825at2759"/>
<dbReference type="PROSITE" id="PS51387">
    <property type="entry name" value="FAD_PCMH"/>
    <property type="match status" value="1"/>
</dbReference>
<organism evidence="9 10">
    <name type="scientific">Aspergillus wentii DTO 134E9</name>
    <dbReference type="NCBI Taxonomy" id="1073089"/>
    <lineage>
        <taxon>Eukaryota</taxon>
        <taxon>Fungi</taxon>
        <taxon>Dikarya</taxon>
        <taxon>Ascomycota</taxon>
        <taxon>Pezizomycotina</taxon>
        <taxon>Eurotiomycetes</taxon>
        <taxon>Eurotiomycetidae</taxon>
        <taxon>Eurotiales</taxon>
        <taxon>Aspergillaceae</taxon>
        <taxon>Aspergillus</taxon>
        <taxon>Aspergillus subgen. Cremei</taxon>
    </lineage>
</organism>
<keyword evidence="3 7" id="KW-0812">Transmembrane</keyword>
<dbReference type="InterPro" id="IPR006094">
    <property type="entry name" value="Oxid_FAD_bind_N"/>
</dbReference>
<dbReference type="GO" id="GO:0000246">
    <property type="term" value="F:Delta24(24-1) sterol reductase activity"/>
    <property type="evidence" value="ECO:0007669"/>
    <property type="project" value="TreeGrafter"/>
</dbReference>
<dbReference type="GO" id="GO:0016020">
    <property type="term" value="C:membrane"/>
    <property type="evidence" value="ECO:0007669"/>
    <property type="project" value="UniProtKB-SubCell"/>
</dbReference>
<keyword evidence="5" id="KW-0560">Oxidoreductase</keyword>
<dbReference type="PANTHER" id="PTHR10801:SF0">
    <property type="entry name" value="DELTA(24)-STEROL REDUCTASE"/>
    <property type="match status" value="1"/>
</dbReference>
<dbReference type="EC" id="1.3.1.72" evidence="2"/>
<dbReference type="PANTHER" id="PTHR10801">
    <property type="entry name" value="24-DEHYDROCHOLESTEROL REDUCTASE"/>
    <property type="match status" value="1"/>
</dbReference>
<dbReference type="STRING" id="1073089.A0A1L9RMA9"/>
<feature type="domain" description="FAD-binding PCMH-type" evidence="8">
    <location>
        <begin position="1"/>
        <end position="167"/>
    </location>
</feature>
<dbReference type="GO" id="GO:0050614">
    <property type="term" value="F:Delta24-sterol reductase activity"/>
    <property type="evidence" value="ECO:0007669"/>
    <property type="project" value="UniProtKB-EC"/>
</dbReference>
<reference evidence="10" key="1">
    <citation type="journal article" date="2017" name="Genome Biol.">
        <title>Comparative genomics reveals high biological diversity and specific adaptations in the industrially and medically important fungal genus Aspergillus.</title>
        <authorList>
            <person name="de Vries R.P."/>
            <person name="Riley R."/>
            <person name="Wiebenga A."/>
            <person name="Aguilar-Osorio G."/>
            <person name="Amillis S."/>
            <person name="Uchima C.A."/>
            <person name="Anderluh G."/>
            <person name="Asadollahi M."/>
            <person name="Askin M."/>
            <person name="Barry K."/>
            <person name="Battaglia E."/>
            <person name="Bayram O."/>
            <person name="Benocci T."/>
            <person name="Braus-Stromeyer S.A."/>
            <person name="Caldana C."/>
            <person name="Canovas D."/>
            <person name="Cerqueira G.C."/>
            <person name="Chen F."/>
            <person name="Chen W."/>
            <person name="Choi C."/>
            <person name="Clum A."/>
            <person name="Dos Santos R.A."/>
            <person name="Damasio A.R."/>
            <person name="Diallinas G."/>
            <person name="Emri T."/>
            <person name="Fekete E."/>
            <person name="Flipphi M."/>
            <person name="Freyberg S."/>
            <person name="Gallo A."/>
            <person name="Gournas C."/>
            <person name="Habgood R."/>
            <person name="Hainaut M."/>
            <person name="Harispe M.L."/>
            <person name="Henrissat B."/>
            <person name="Hilden K.S."/>
            <person name="Hope R."/>
            <person name="Hossain A."/>
            <person name="Karabika E."/>
            <person name="Karaffa L."/>
            <person name="Karanyi Z."/>
            <person name="Krasevec N."/>
            <person name="Kuo A."/>
            <person name="Kusch H."/>
            <person name="LaButti K."/>
            <person name="Lagendijk E.L."/>
            <person name="Lapidus A."/>
            <person name="Levasseur A."/>
            <person name="Lindquist E."/>
            <person name="Lipzen A."/>
            <person name="Logrieco A.F."/>
            <person name="MacCabe A."/>
            <person name="Maekelae M.R."/>
            <person name="Malavazi I."/>
            <person name="Melin P."/>
            <person name="Meyer V."/>
            <person name="Mielnichuk N."/>
            <person name="Miskei M."/>
            <person name="Molnar A.P."/>
            <person name="Mule G."/>
            <person name="Ngan C.Y."/>
            <person name="Orejas M."/>
            <person name="Orosz E."/>
            <person name="Ouedraogo J.P."/>
            <person name="Overkamp K.M."/>
            <person name="Park H.-S."/>
            <person name="Perrone G."/>
            <person name="Piumi F."/>
            <person name="Punt P.J."/>
            <person name="Ram A.F."/>
            <person name="Ramon A."/>
            <person name="Rauscher S."/>
            <person name="Record E."/>
            <person name="Riano-Pachon D.M."/>
            <person name="Robert V."/>
            <person name="Roehrig J."/>
            <person name="Ruller R."/>
            <person name="Salamov A."/>
            <person name="Salih N.S."/>
            <person name="Samson R.A."/>
            <person name="Sandor E."/>
            <person name="Sanguinetti M."/>
            <person name="Schuetze T."/>
            <person name="Sepcic K."/>
            <person name="Shelest E."/>
            <person name="Sherlock G."/>
            <person name="Sophianopoulou V."/>
            <person name="Squina F.M."/>
            <person name="Sun H."/>
            <person name="Susca A."/>
            <person name="Todd R.B."/>
            <person name="Tsang A."/>
            <person name="Unkles S.E."/>
            <person name="van de Wiele N."/>
            <person name="van Rossen-Uffink D."/>
            <person name="Oliveira J.V."/>
            <person name="Vesth T.C."/>
            <person name="Visser J."/>
            <person name="Yu J.-H."/>
            <person name="Zhou M."/>
            <person name="Andersen M.R."/>
            <person name="Archer D.B."/>
            <person name="Baker S.E."/>
            <person name="Benoit I."/>
            <person name="Brakhage A.A."/>
            <person name="Braus G.H."/>
            <person name="Fischer R."/>
            <person name="Frisvad J.C."/>
            <person name="Goldman G.H."/>
            <person name="Houbraken J."/>
            <person name="Oakley B."/>
            <person name="Pocsi I."/>
            <person name="Scazzocchio C."/>
            <person name="Seiboth B."/>
            <person name="vanKuyk P.A."/>
            <person name="Wortman J."/>
            <person name="Dyer P.S."/>
            <person name="Grigoriev I.V."/>
        </authorList>
    </citation>
    <scope>NUCLEOTIDE SEQUENCE [LARGE SCALE GENOMIC DNA]</scope>
    <source>
        <strain evidence="10">DTO 134E9</strain>
    </source>
</reference>
<dbReference type="SUPFAM" id="SSF56176">
    <property type="entry name" value="FAD-binding/transporter-associated domain-like"/>
    <property type="match status" value="1"/>
</dbReference>
<evidence type="ECO:0000256" key="3">
    <source>
        <dbReference type="ARBA" id="ARBA00022692"/>
    </source>
</evidence>
<evidence type="ECO:0000259" key="8">
    <source>
        <dbReference type="PROSITE" id="PS51387"/>
    </source>
</evidence>
<name>A0A1L9RMA9_ASPWE</name>
<evidence type="ECO:0000256" key="4">
    <source>
        <dbReference type="ARBA" id="ARBA00022989"/>
    </source>
</evidence>
<sequence>MEEHDIVVAKIASQVRQFYDRKQPYHIYHGSTNCTRKSSKTASNTIDTSSLKRTFSIDSLKQTIQVEPNVSMDELVQATLPHGFIPPVVMEFSGITAGGGFAGTSGESSSFRHGFFDRTVKRVELVLANGEVVEASPLIKPDLFYGAASSFGSLGITTLLEISLIHAKPYVELTYFPICGMPDALDRIAAITADPTAGYLDGIMYSKTKGVICKGSLVDTADEQRIQRFTRPTDPWFYMHVEKYVESAQPVTEFIPLFDYLFRYDRGGFWVGKYAFEYFRIPQSRFTRWLLDGISHTSVMYHAVHKSGLFNRYIIQDIAIPYAGAEEFVNYLDDSFQKYPLWLCPLRQTTRALDESQIHGLLAQRHDKDAHLQPDMMLNFGVWGPGPEDYHDCVRLNKEMERKVQSLGGEKWLYGRTYYTEEHFWSIYNRKPLDALREKYHATYLPTLFEKVRVNLANDGEKSMGMLDGLYGLLHTFIHKEYLLSEKESWMGRAVFVSIVGMLFMYYSCIRYL</sequence>
<dbReference type="VEuPathDB" id="FungiDB:ASPWEDRAFT_41323"/>
<feature type="transmembrane region" description="Helical" evidence="7">
    <location>
        <begin position="490"/>
        <end position="510"/>
    </location>
</feature>
<evidence type="ECO:0000313" key="10">
    <source>
        <dbReference type="Proteomes" id="UP000184383"/>
    </source>
</evidence>
<dbReference type="Pfam" id="PF01565">
    <property type="entry name" value="FAD_binding_4"/>
    <property type="match status" value="1"/>
</dbReference>
<dbReference type="GO" id="GO:0008202">
    <property type="term" value="P:steroid metabolic process"/>
    <property type="evidence" value="ECO:0007669"/>
    <property type="project" value="TreeGrafter"/>
</dbReference>
<keyword evidence="10" id="KW-1185">Reference proteome</keyword>
<accession>A0A1L9RMA9</accession>
<evidence type="ECO:0000256" key="5">
    <source>
        <dbReference type="ARBA" id="ARBA00023002"/>
    </source>
</evidence>
<protein>
    <recommendedName>
        <fullName evidence="2">Delta(24)-sterol reductase</fullName>
        <ecNumber evidence="2">1.3.1.72</ecNumber>
    </recommendedName>
</protein>
<gene>
    <name evidence="9" type="ORF">ASPWEDRAFT_41323</name>
</gene>
<evidence type="ECO:0000256" key="6">
    <source>
        <dbReference type="ARBA" id="ARBA00023136"/>
    </source>
</evidence>
<dbReference type="InterPro" id="IPR040165">
    <property type="entry name" value="Diminuto-like"/>
</dbReference>
<proteinExistence type="predicted"/>
<dbReference type="InterPro" id="IPR036318">
    <property type="entry name" value="FAD-bd_PCMH-like_sf"/>
</dbReference>
<evidence type="ECO:0000256" key="7">
    <source>
        <dbReference type="SAM" id="Phobius"/>
    </source>
</evidence>
<dbReference type="GO" id="GO:0005737">
    <property type="term" value="C:cytoplasm"/>
    <property type="evidence" value="ECO:0007669"/>
    <property type="project" value="TreeGrafter"/>
</dbReference>
<dbReference type="EMBL" id="KV878212">
    <property type="protein sequence ID" value="OJJ36085.1"/>
    <property type="molecule type" value="Genomic_DNA"/>
</dbReference>
<dbReference type="GO" id="GO:0071949">
    <property type="term" value="F:FAD binding"/>
    <property type="evidence" value="ECO:0007669"/>
    <property type="project" value="InterPro"/>
</dbReference>